<keyword evidence="1" id="KW-0732">Signal</keyword>
<keyword evidence="3" id="KW-1185">Reference proteome</keyword>
<name>A0A5B7J8N9_PORTR</name>
<dbReference type="Proteomes" id="UP000324222">
    <property type="component" value="Unassembled WGS sequence"/>
</dbReference>
<accession>A0A5B7J8N9</accession>
<reference evidence="2 3" key="1">
    <citation type="submission" date="2019-05" db="EMBL/GenBank/DDBJ databases">
        <title>Another draft genome of Portunus trituberculatus and its Hox gene families provides insights of decapod evolution.</title>
        <authorList>
            <person name="Jeong J.-H."/>
            <person name="Song I."/>
            <person name="Kim S."/>
            <person name="Choi T."/>
            <person name="Kim D."/>
            <person name="Ryu S."/>
            <person name="Kim W."/>
        </authorList>
    </citation>
    <scope>NUCLEOTIDE SEQUENCE [LARGE SCALE GENOMIC DNA]</scope>
    <source>
        <tissue evidence="2">Muscle</tissue>
    </source>
</reference>
<sequence length="88" mass="9487">MARHTKSLPRRSLGSPRLWVGAATVVMCLVLAGSSSGSSDGDLRLVDNGYEGLMVVISDQISEDHCNHVLHGLQVVRHGQFVGLFTDQ</sequence>
<protein>
    <submittedName>
        <fullName evidence="2">Uncharacterized protein</fullName>
    </submittedName>
</protein>
<dbReference type="OrthoDB" id="687730at2759"/>
<comment type="caution">
    <text evidence="2">The sequence shown here is derived from an EMBL/GenBank/DDBJ whole genome shotgun (WGS) entry which is preliminary data.</text>
</comment>
<dbReference type="AlphaFoldDB" id="A0A5B7J8N9"/>
<evidence type="ECO:0000313" key="3">
    <source>
        <dbReference type="Proteomes" id="UP000324222"/>
    </source>
</evidence>
<proteinExistence type="predicted"/>
<evidence type="ECO:0000256" key="1">
    <source>
        <dbReference type="SAM" id="SignalP"/>
    </source>
</evidence>
<dbReference type="EMBL" id="VSRR010091629">
    <property type="protein sequence ID" value="MPC92542.1"/>
    <property type="molecule type" value="Genomic_DNA"/>
</dbReference>
<organism evidence="2 3">
    <name type="scientific">Portunus trituberculatus</name>
    <name type="common">Swimming crab</name>
    <name type="synonym">Neptunus trituberculatus</name>
    <dbReference type="NCBI Taxonomy" id="210409"/>
    <lineage>
        <taxon>Eukaryota</taxon>
        <taxon>Metazoa</taxon>
        <taxon>Ecdysozoa</taxon>
        <taxon>Arthropoda</taxon>
        <taxon>Crustacea</taxon>
        <taxon>Multicrustacea</taxon>
        <taxon>Malacostraca</taxon>
        <taxon>Eumalacostraca</taxon>
        <taxon>Eucarida</taxon>
        <taxon>Decapoda</taxon>
        <taxon>Pleocyemata</taxon>
        <taxon>Brachyura</taxon>
        <taxon>Eubrachyura</taxon>
        <taxon>Portunoidea</taxon>
        <taxon>Portunidae</taxon>
        <taxon>Portuninae</taxon>
        <taxon>Portunus</taxon>
    </lineage>
</organism>
<evidence type="ECO:0000313" key="2">
    <source>
        <dbReference type="EMBL" id="MPC92542.1"/>
    </source>
</evidence>
<feature type="signal peptide" evidence="1">
    <location>
        <begin position="1"/>
        <end position="37"/>
    </location>
</feature>
<gene>
    <name evidence="2" type="ORF">E2C01_087635</name>
</gene>
<feature type="chain" id="PRO_5022765639" evidence="1">
    <location>
        <begin position="38"/>
        <end position="88"/>
    </location>
</feature>